<keyword evidence="8 15" id="KW-0067">ATP-binding</keyword>
<protein>
    <recommendedName>
        <fullName evidence="13">DNA 3'-5' helicase</fullName>
        <ecNumber evidence="13">5.6.2.4</ecNumber>
    </recommendedName>
</protein>
<evidence type="ECO:0000313" key="19">
    <source>
        <dbReference type="EMBL" id="PIP23070.1"/>
    </source>
</evidence>
<evidence type="ECO:0000256" key="2">
    <source>
        <dbReference type="ARBA" id="ARBA00022722"/>
    </source>
</evidence>
<dbReference type="InterPro" id="IPR011604">
    <property type="entry name" value="PDDEXK-like_dom_sf"/>
</dbReference>
<evidence type="ECO:0000256" key="7">
    <source>
        <dbReference type="ARBA" id="ARBA00022839"/>
    </source>
</evidence>
<keyword evidence="9" id="KW-0238">DNA-binding</keyword>
<reference evidence="19 20" key="1">
    <citation type="submission" date="2017-09" db="EMBL/GenBank/DDBJ databases">
        <title>Depth-based differentiation of microbial function through sediment-hosted aquifers and enrichment of novel symbionts in the deep terrestrial subsurface.</title>
        <authorList>
            <person name="Probst A.J."/>
            <person name="Ladd B."/>
            <person name="Jarett J.K."/>
            <person name="Geller-Mcgrath D.E."/>
            <person name="Sieber C.M."/>
            <person name="Emerson J.B."/>
            <person name="Anantharaman K."/>
            <person name="Thomas B.C."/>
            <person name="Malmstrom R."/>
            <person name="Stieglmeier M."/>
            <person name="Klingl A."/>
            <person name="Woyke T."/>
            <person name="Ryan C.M."/>
            <person name="Banfield J.F."/>
        </authorList>
    </citation>
    <scope>NUCLEOTIDE SEQUENCE [LARGE SCALE GENOMIC DNA]</scope>
    <source>
        <strain evidence="19">CG23_combo_of_CG06-09_8_20_14_all_39_17</strain>
    </source>
</reference>
<comment type="catalytic activity">
    <reaction evidence="14">
        <text>ATP + H2O = ADP + phosphate + H(+)</text>
        <dbReference type="Rhea" id="RHEA:13065"/>
        <dbReference type="ChEBI" id="CHEBI:15377"/>
        <dbReference type="ChEBI" id="CHEBI:15378"/>
        <dbReference type="ChEBI" id="CHEBI:30616"/>
        <dbReference type="ChEBI" id="CHEBI:43474"/>
        <dbReference type="ChEBI" id="CHEBI:456216"/>
        <dbReference type="EC" id="5.6.2.4"/>
    </reaction>
</comment>
<evidence type="ECO:0000256" key="3">
    <source>
        <dbReference type="ARBA" id="ARBA00022741"/>
    </source>
</evidence>
<dbReference type="GO" id="GO:0003677">
    <property type="term" value="F:DNA binding"/>
    <property type="evidence" value="ECO:0007669"/>
    <property type="project" value="UniProtKB-KW"/>
</dbReference>
<dbReference type="Gene3D" id="1.10.10.160">
    <property type="match status" value="1"/>
</dbReference>
<dbReference type="Gene3D" id="3.40.50.300">
    <property type="entry name" value="P-loop containing nucleotide triphosphate hydrolases"/>
    <property type="match status" value="2"/>
</dbReference>
<evidence type="ECO:0000313" key="20">
    <source>
        <dbReference type="Proteomes" id="UP000229976"/>
    </source>
</evidence>
<dbReference type="GO" id="GO:0043138">
    <property type="term" value="F:3'-5' DNA helicase activity"/>
    <property type="evidence" value="ECO:0007669"/>
    <property type="project" value="UniProtKB-EC"/>
</dbReference>
<comment type="similarity">
    <text evidence="1">Belongs to the helicase family. UvrD subfamily.</text>
</comment>
<dbReference type="Gene3D" id="3.90.320.10">
    <property type="match status" value="1"/>
</dbReference>
<dbReference type="EMBL" id="PCRO01000009">
    <property type="protein sequence ID" value="PIP23070.1"/>
    <property type="molecule type" value="Genomic_DNA"/>
</dbReference>
<dbReference type="PANTHER" id="PTHR11070">
    <property type="entry name" value="UVRD / RECB / PCRA DNA HELICASE FAMILY MEMBER"/>
    <property type="match status" value="1"/>
</dbReference>
<dbReference type="GO" id="GO:0000725">
    <property type="term" value="P:recombinational repair"/>
    <property type="evidence" value="ECO:0007669"/>
    <property type="project" value="TreeGrafter"/>
</dbReference>
<dbReference type="Pfam" id="PF13361">
    <property type="entry name" value="UvrD_C"/>
    <property type="match status" value="1"/>
</dbReference>
<dbReference type="Gene3D" id="1.10.486.10">
    <property type="entry name" value="PCRA, domain 4"/>
    <property type="match status" value="1"/>
</dbReference>
<dbReference type="SUPFAM" id="SSF52540">
    <property type="entry name" value="P-loop containing nucleoside triphosphate hydrolases"/>
    <property type="match status" value="1"/>
</dbReference>
<dbReference type="InterPro" id="IPR000212">
    <property type="entry name" value="DNA_helicase_UvrD/REP"/>
</dbReference>
<dbReference type="Pfam" id="PF00580">
    <property type="entry name" value="UvrD-helicase"/>
    <property type="match status" value="1"/>
</dbReference>
<dbReference type="GO" id="GO:0004527">
    <property type="term" value="F:exonuclease activity"/>
    <property type="evidence" value="ECO:0007669"/>
    <property type="project" value="UniProtKB-KW"/>
</dbReference>
<dbReference type="GO" id="GO:0005829">
    <property type="term" value="C:cytosol"/>
    <property type="evidence" value="ECO:0007669"/>
    <property type="project" value="TreeGrafter"/>
</dbReference>
<dbReference type="Proteomes" id="UP000229976">
    <property type="component" value="Unassembled WGS sequence"/>
</dbReference>
<dbReference type="InterPro" id="IPR027417">
    <property type="entry name" value="P-loop_NTPase"/>
</dbReference>
<keyword evidence="2" id="KW-0540">Nuclease</keyword>
<dbReference type="GO" id="GO:0033202">
    <property type="term" value="C:DNA helicase complex"/>
    <property type="evidence" value="ECO:0007669"/>
    <property type="project" value="TreeGrafter"/>
</dbReference>
<evidence type="ECO:0000256" key="10">
    <source>
        <dbReference type="ARBA" id="ARBA00023204"/>
    </source>
</evidence>
<evidence type="ECO:0000259" key="18">
    <source>
        <dbReference type="PROSITE" id="PS51217"/>
    </source>
</evidence>
<evidence type="ECO:0000256" key="16">
    <source>
        <dbReference type="SAM" id="MobiDB-lite"/>
    </source>
</evidence>
<organism evidence="19 20">
    <name type="scientific">Candidatus Nealsonbacteria bacterium CG23_combo_of_CG06-09_8_20_14_all_39_17</name>
    <dbReference type="NCBI Taxonomy" id="1974722"/>
    <lineage>
        <taxon>Bacteria</taxon>
        <taxon>Candidatus Nealsoniibacteriota</taxon>
    </lineage>
</organism>
<keyword evidence="6 15" id="KW-0347">Helicase</keyword>
<evidence type="ECO:0000256" key="9">
    <source>
        <dbReference type="ARBA" id="ARBA00023125"/>
    </source>
</evidence>
<dbReference type="InterPro" id="IPR014017">
    <property type="entry name" value="DNA_helicase_UvrD-like_C"/>
</dbReference>
<keyword evidence="3 15" id="KW-0547">Nucleotide-binding</keyword>
<evidence type="ECO:0000256" key="8">
    <source>
        <dbReference type="ARBA" id="ARBA00022840"/>
    </source>
</evidence>
<keyword evidence="5 15" id="KW-0378">Hydrolase</keyword>
<comment type="caution">
    <text evidence="19">The sequence shown here is derived from an EMBL/GenBank/DDBJ whole genome shotgun (WGS) entry which is preliminary data.</text>
</comment>
<evidence type="ECO:0000256" key="14">
    <source>
        <dbReference type="ARBA" id="ARBA00048988"/>
    </source>
</evidence>
<feature type="region of interest" description="Disordered" evidence="16">
    <location>
        <begin position="1"/>
        <end position="27"/>
    </location>
</feature>
<gene>
    <name evidence="19" type="ORF">COX37_00705</name>
</gene>
<dbReference type="InterPro" id="IPR038726">
    <property type="entry name" value="PDDEXK_AddAB-type"/>
</dbReference>
<evidence type="ECO:0000256" key="4">
    <source>
        <dbReference type="ARBA" id="ARBA00022763"/>
    </source>
</evidence>
<feature type="domain" description="UvrD-like helicase C-terminal" evidence="18">
    <location>
        <begin position="327"/>
        <end position="607"/>
    </location>
</feature>
<evidence type="ECO:0000256" key="12">
    <source>
        <dbReference type="ARBA" id="ARBA00034617"/>
    </source>
</evidence>
<dbReference type="PANTHER" id="PTHR11070:SF48">
    <property type="entry name" value="ATP-DEPENDENT HELICASE_NUCLEASE SUBUNIT A"/>
    <property type="match status" value="1"/>
</dbReference>
<keyword evidence="10" id="KW-0234">DNA repair</keyword>
<feature type="binding site" evidence="15">
    <location>
        <begin position="41"/>
        <end position="48"/>
    </location>
    <ligand>
        <name>ATP</name>
        <dbReference type="ChEBI" id="CHEBI:30616"/>
    </ligand>
</feature>
<keyword evidence="7" id="KW-0269">Exonuclease</keyword>
<dbReference type="PROSITE" id="PS51198">
    <property type="entry name" value="UVRD_HELICASE_ATP_BIND"/>
    <property type="match status" value="1"/>
</dbReference>
<dbReference type="InterPro" id="IPR014016">
    <property type="entry name" value="UvrD-like_ATP-bd"/>
</dbReference>
<evidence type="ECO:0000259" key="17">
    <source>
        <dbReference type="PROSITE" id="PS51198"/>
    </source>
</evidence>
<dbReference type="CDD" id="cd17932">
    <property type="entry name" value="DEXQc_UvrD"/>
    <property type="match status" value="1"/>
</dbReference>
<feature type="domain" description="UvrD-like helicase ATP-binding" evidence="17">
    <location>
        <begin position="20"/>
        <end position="319"/>
    </location>
</feature>
<proteinExistence type="inferred from homology"/>
<dbReference type="InterPro" id="IPR011335">
    <property type="entry name" value="Restrct_endonuc-II-like"/>
</dbReference>
<keyword evidence="4" id="KW-0227">DNA damage</keyword>
<evidence type="ECO:0000256" key="11">
    <source>
        <dbReference type="ARBA" id="ARBA00023235"/>
    </source>
</evidence>
<dbReference type="SUPFAM" id="SSF52980">
    <property type="entry name" value="Restriction endonuclease-like"/>
    <property type="match status" value="1"/>
</dbReference>
<dbReference type="Pfam" id="PF12705">
    <property type="entry name" value="PDDEXK_1"/>
    <property type="match status" value="1"/>
</dbReference>
<accession>A0A2G9YV13</accession>
<comment type="catalytic activity">
    <reaction evidence="12">
        <text>Couples ATP hydrolysis with the unwinding of duplex DNA by translocating in the 3'-5' direction.</text>
        <dbReference type="EC" id="5.6.2.4"/>
    </reaction>
</comment>
<evidence type="ECO:0000256" key="5">
    <source>
        <dbReference type="ARBA" id="ARBA00022801"/>
    </source>
</evidence>
<dbReference type="PROSITE" id="PS51217">
    <property type="entry name" value="UVRD_HELICASE_CTER"/>
    <property type="match status" value="1"/>
</dbReference>
<dbReference type="GO" id="GO:0005524">
    <property type="term" value="F:ATP binding"/>
    <property type="evidence" value="ECO:0007669"/>
    <property type="project" value="UniProtKB-UniRule"/>
</dbReference>
<evidence type="ECO:0000256" key="13">
    <source>
        <dbReference type="ARBA" id="ARBA00034808"/>
    </source>
</evidence>
<name>A0A2G9YV13_9BACT</name>
<dbReference type="EC" id="5.6.2.4" evidence="13"/>
<evidence type="ECO:0000256" key="6">
    <source>
        <dbReference type="ARBA" id="ARBA00022806"/>
    </source>
</evidence>
<evidence type="ECO:0000256" key="1">
    <source>
        <dbReference type="ARBA" id="ARBA00009922"/>
    </source>
</evidence>
<evidence type="ECO:0000256" key="15">
    <source>
        <dbReference type="PROSITE-ProRule" id="PRU00560"/>
    </source>
</evidence>
<keyword evidence="11" id="KW-0413">Isomerase</keyword>
<sequence>MAKNKNKEKNSGLNKSDRPDELNKEQREAVVHGDGPLLIVAGAGTGKTKVITERIAYLIEAKKARPDEILALTFTEKAAEEMEERADKLLPYGYVDLWISTFHSFCERILKDHGLDIGLSNDFKLADQTAAWLLMKKNIDKFSLDYYRPLGNPNKFIHALISCFSRCKDQGISPEDFLKHSDGLKTNLTDLPEENEAERIKEVADAYHVYQKLLLDNNLLDFGDLINYCIRLFKERPLILKRYREKFKYILVDEFQDTNWSQYELIKMLAEPKNNLTVCADDDQAVYRWRGASYNNILQFKKDFPKAKEIFLIRNYRSTQDILDLSYKFIKANNPNRLEFVSKVDKKLISEKNKKGEIGYFHFRNSDEEVRGVIKKITRIMKENKDACFSDFAILVRANNQAIPFSQALERSGLPYQFLASWGLYSKPVVLDIISYLKLLDNYHESSAAYRVLNFPFLQIPGDDVVKITQYSGKKAKSIYEALQEIPLIGGISEKTAEKIAFILSLIKKHAEMARSKRVSEVFISFLADSGYLKYLTSGNSKQELNLALQFYKKIKGFEESVQDPILKNFMAQLDMELESGEEGKLDFDPEQGPDMIRIMTIHSAKGLEFRYVFLVNLVDKRFPSIERKDPIEIPAELIKEVIPQGDTHLEEERRIFYVAATRAKEGLFLTSSEDYGGKRKKKVSRFITELGMKPSCNAPANICEVVTGAGRPACNASQAKRSDAGRENIVLPNHFSFSQLAAFENCPLRYKFAHILRVPVRSKAVFSFGKTMHNALCEFLKLAEEKKSLCQKKLFEPSKNKKSPAKENLLTLKDLMEIYDKEWIDEWYENKKQKEEYYALGKKSLKNFYEKYVKNPPEILKINGLIGLELPFILKIGGDSLKGKIDRIDASASLNEGVNIIDYKTGEGKENLSSDDKLQLAIYKIALKEIFNIEADKLTYLYLNEGKELSFSMNEKDVEKQKKIISEKIENIKKSDFAPTPGWQCQFCDFKNICDSAKKS</sequence>
<dbReference type="InterPro" id="IPR013986">
    <property type="entry name" value="DExx_box_DNA_helicase_dom_sf"/>
</dbReference>
<dbReference type="AlphaFoldDB" id="A0A2G9YV13"/>